<evidence type="ECO:0000256" key="12">
    <source>
        <dbReference type="ARBA" id="ARBA00023247"/>
    </source>
</evidence>
<keyword evidence="8" id="KW-0426">Late protein</keyword>
<dbReference type="GO" id="GO:0039606">
    <property type="term" value="P:symbiont-mediated suppression of host translation initiation"/>
    <property type="evidence" value="ECO:0007669"/>
    <property type="project" value="UniProtKB-KW"/>
</dbReference>
<organismHost>
    <name type="scientific">Mus musculus</name>
    <name type="common">Mouse</name>
    <dbReference type="NCBI Taxonomy" id="10090"/>
</organismHost>
<evidence type="ECO:0000256" key="4">
    <source>
        <dbReference type="ARBA" id="ARBA00022581"/>
    </source>
</evidence>
<proteinExistence type="predicted"/>
<keyword evidence="10" id="KW-0143">Chaperone</keyword>
<keyword evidence="13" id="KW-1075">Inhibition of eukaryotic host translation factors by virus</keyword>
<feature type="compositionally biased region" description="Polar residues" evidence="14">
    <location>
        <begin position="731"/>
        <end position="743"/>
    </location>
</feature>
<evidence type="ECO:0000256" key="13">
    <source>
        <dbReference type="ARBA" id="ARBA00023325"/>
    </source>
</evidence>
<evidence type="ECO:0000256" key="11">
    <source>
        <dbReference type="ARBA" id="ARBA00023200"/>
    </source>
</evidence>
<evidence type="ECO:0000256" key="9">
    <source>
        <dbReference type="ARBA" id="ARBA00022995"/>
    </source>
</evidence>
<evidence type="ECO:0000256" key="6">
    <source>
        <dbReference type="ARBA" id="ARBA00022809"/>
    </source>
</evidence>
<feature type="region of interest" description="Disordered" evidence="14">
    <location>
        <begin position="624"/>
        <end position="743"/>
    </location>
</feature>
<evidence type="ECO:0000256" key="14">
    <source>
        <dbReference type="SAM" id="MobiDB-lite"/>
    </source>
</evidence>
<organism evidence="15">
    <name type="scientific">Murine adenovirus A serotype 1</name>
    <name type="common">MAdV-1</name>
    <name type="synonym">Murine adenovirus 1</name>
    <dbReference type="NCBI Taxonomy" id="10530"/>
    <lineage>
        <taxon>Viruses</taxon>
        <taxon>Varidnaviria</taxon>
        <taxon>Bamfordvirae</taxon>
        <taxon>Preplasmiviricota</taxon>
        <taxon>Polisuviricotina</taxon>
        <taxon>Pharingeaviricetes</taxon>
        <taxon>Rowavirales</taxon>
        <taxon>Adenoviridae</taxon>
        <taxon>Mastadenovirus</taxon>
        <taxon>Mastadenovirus encephalomyelitidis</taxon>
        <taxon>Murine mastadenovirus A</taxon>
    </lineage>
</organism>
<sequence>MQSNTQESETTEVPDTNPTPLEEETSKSDTHEATNDSNYLSADSLLVHIQRQARILREALQPEQDKTEWSATTLSHMLERELFTRSNAKFPAVPKQSNGSMSPDPRLNFYPAFMVPEALATYHPFFVNQRIPLSCRANRPLADKNWELKDGSRLPDIVTVQEQPRFFESLQGQELSRNQLEVAGSDSETGVLTELEGDSPRLAVVKRCLSVTHAAYPALGLPPKVSKIMSEELTFKTNLETGDNSQPVVSDEQLQKWLKAKDPADPAIEEHRKRVMAVTLITCQLEALRSFFSRADVIRRVGESLHYLFQHGYVKQAIQVCQTDLTHLVTYMGIVHENRLGQTVLHGSLLGEARRDYIRDTVYLFLIYTWQTAMGVWQQCLEDENLEKLRKILQSHRRSLYTETNERLLAAELRRLVFPAHLENTLAQGLPDILHQSIINNFRSFILERSGILPATTCAYPSDFVPTTFKECPPPLWAHTYLLTLANYFMYHNDLQEDLTGAGLLSAHCRCNLCSPHRSLVHNTALLNEVKCINTFELQGPPGKDGKSGPCFKLTPGLWVSAYLRKFEEQDYHPYSITYFENSKKQQPKTPLSACVLTQTELVAQLLAINDHRREFLHQKGRGVYLDPQTGEEIGKGSADPASLSDSDSHAEDREGQPTAGAGRRGRVERGRVQRRQRQRPGGHFIRGGRSSPDGCSAPARERNRENEPPALECDCHHHHHHKEEEKESTHSMGLSSSTEHIG</sequence>
<accession>Q83111</accession>
<evidence type="ECO:0000256" key="3">
    <source>
        <dbReference type="ARBA" id="ARBA00022553"/>
    </source>
</evidence>
<feature type="region of interest" description="Disordered" evidence="14">
    <location>
        <begin position="1"/>
        <end position="39"/>
    </location>
</feature>
<dbReference type="EMBL" id="U23770">
    <property type="protein sequence ID" value="AAB88713.1"/>
    <property type="molecule type" value="Genomic_DNA"/>
</dbReference>
<protein>
    <submittedName>
        <fullName evidence="15">100K protein</fullName>
    </submittedName>
</protein>
<evidence type="ECO:0000256" key="2">
    <source>
        <dbReference type="ARBA" id="ARBA00022481"/>
    </source>
</evidence>
<evidence type="ECO:0000313" key="15">
    <source>
        <dbReference type="EMBL" id="AAB88713.1"/>
    </source>
</evidence>
<evidence type="ECO:0000256" key="1">
    <source>
        <dbReference type="ARBA" id="ARBA00022448"/>
    </source>
</evidence>
<keyword evidence="4" id="KW-0945">Host-virus interaction</keyword>
<keyword evidence="1" id="KW-0813">Transport</keyword>
<dbReference type="GO" id="GO:0003723">
    <property type="term" value="F:RNA binding"/>
    <property type="evidence" value="ECO:0007669"/>
    <property type="project" value="UniProtKB-KW"/>
</dbReference>
<dbReference type="Pfam" id="PF02438">
    <property type="entry name" value="Adeno_100"/>
    <property type="match status" value="1"/>
</dbReference>
<evidence type="ECO:0000256" key="8">
    <source>
        <dbReference type="ARBA" id="ARBA00022921"/>
    </source>
</evidence>
<keyword evidence="5" id="KW-1155">Translational shunt</keyword>
<keyword evidence="11" id="KW-1035">Host cytoplasm</keyword>
<reference evidence="15" key="2">
    <citation type="journal article" date="1992" name="Biochim. Biophys. Acta">
        <title>Primary structure of the murine adenovirus type 1 proteinase.</title>
        <authorList>
            <person name="Cai F."/>
            <person name="Tang D."/>
            <person name="Weber J.M."/>
        </authorList>
    </citation>
    <scope>NUCLEOTIDE SEQUENCE</scope>
</reference>
<keyword evidence="7" id="KW-0694">RNA-binding</keyword>
<name>Q83111_ADEM1</name>
<reference evidence="15" key="3">
    <citation type="journal article" date="1996" name="Gene">
        <title>Sequence of the mouse adenovirus type-1 DNA encoding the 100-kDa, 33-kDa and DNA-binding proteins.</title>
        <authorList>
            <person name="Cauthen A.N."/>
            <person name="Spindler K.R."/>
        </authorList>
    </citation>
    <scope>NUCLEOTIDE SEQUENCE</scope>
</reference>
<reference evidence="15" key="1">
    <citation type="journal article" date="1990" name="Virology">
        <title>Transcription mapping of mouse adenovirus type 1 early region 3.</title>
        <authorList>
            <person name="Beard C.W."/>
            <person name="Ball A.O."/>
            <person name="Wooley E.H."/>
            <person name="Spindler K.R."/>
        </authorList>
    </citation>
    <scope>NUCLEOTIDE SEQUENCE</scope>
</reference>
<keyword evidence="2" id="KW-0488">Methylation</keyword>
<feature type="compositionally biased region" description="Polar residues" evidence="14">
    <location>
        <begin position="1"/>
        <end position="19"/>
    </location>
</feature>
<keyword evidence="9" id="KW-1190">Host gene expression shutoff by virus</keyword>
<evidence type="ECO:0000256" key="5">
    <source>
        <dbReference type="ARBA" id="ARBA00022586"/>
    </source>
</evidence>
<keyword evidence="6" id="KW-1193">Eukaryotic host translation shutoff by virus</keyword>
<feature type="compositionally biased region" description="Basic and acidic residues" evidence="14">
    <location>
        <begin position="647"/>
        <end position="656"/>
    </location>
</feature>
<evidence type="ECO:0000256" key="10">
    <source>
        <dbReference type="ARBA" id="ARBA00023186"/>
    </source>
</evidence>
<evidence type="ECO:0000256" key="7">
    <source>
        <dbReference type="ARBA" id="ARBA00022884"/>
    </source>
</evidence>
<feature type="compositionally biased region" description="Basic and acidic residues" evidence="14">
    <location>
        <begin position="24"/>
        <end position="34"/>
    </location>
</feature>
<dbReference type="GO" id="GO:0039657">
    <property type="term" value="P:symbiont-mediated suppression of host gene expression"/>
    <property type="evidence" value="ECO:0007669"/>
    <property type="project" value="UniProtKB-KW"/>
</dbReference>
<dbReference type="InterPro" id="IPR003381">
    <property type="entry name" value="L4"/>
</dbReference>
<keyword evidence="3" id="KW-0597">Phosphoprotein</keyword>
<dbReference type="GO" id="GO:0039704">
    <property type="term" value="P:viral translational shunt"/>
    <property type="evidence" value="ECO:0007669"/>
    <property type="project" value="InterPro"/>
</dbReference>
<keyword evidence="12" id="KW-1262">Eukaryotic host gene expression shutoff by virus</keyword>